<feature type="domain" description="RNA polymerase sigma-70 region 2" evidence="6">
    <location>
        <begin position="29"/>
        <end position="99"/>
    </location>
</feature>
<dbReference type="Proteomes" id="UP000189981">
    <property type="component" value="Unassembled WGS sequence"/>
</dbReference>
<dbReference type="InterPro" id="IPR013249">
    <property type="entry name" value="RNA_pol_sigma70_r4_t2"/>
</dbReference>
<dbReference type="InterPro" id="IPR007627">
    <property type="entry name" value="RNA_pol_sigma70_r2"/>
</dbReference>
<evidence type="ECO:0000313" key="8">
    <source>
        <dbReference type="EMBL" id="SKB85833.1"/>
    </source>
</evidence>
<evidence type="ECO:0000313" key="9">
    <source>
        <dbReference type="Proteomes" id="UP000189981"/>
    </source>
</evidence>
<dbReference type="PANTHER" id="PTHR43133:SF8">
    <property type="entry name" value="RNA POLYMERASE SIGMA FACTOR HI_1459-RELATED"/>
    <property type="match status" value="1"/>
</dbReference>
<gene>
    <name evidence="8" type="ORF">SAMN05661099_3102</name>
</gene>
<sequence length="199" mass="23392">MSAIKLQSKSDQDLVHQYLQGQESSLEELIRRHKTKIYTSIYLLVKDSYLAEDIFQDTFIKVINTLKAGKYNEEGKFLPWVIRIAHNLVIDHFRKEKRTPVVTTVDGFDIFEVLKFYDESTEDKMIREQTHRDLRELIHLLPAEQKEVLIMRHYGELSFKEISDITGVSINTALGRMRYALNNLRKMMLSKELSLKNDV</sequence>
<dbReference type="InterPro" id="IPR014284">
    <property type="entry name" value="RNA_pol_sigma-70_dom"/>
</dbReference>
<organism evidence="8 9">
    <name type="scientific">Daejeonella lutea</name>
    <dbReference type="NCBI Taxonomy" id="572036"/>
    <lineage>
        <taxon>Bacteria</taxon>
        <taxon>Pseudomonadati</taxon>
        <taxon>Bacteroidota</taxon>
        <taxon>Sphingobacteriia</taxon>
        <taxon>Sphingobacteriales</taxon>
        <taxon>Sphingobacteriaceae</taxon>
        <taxon>Daejeonella</taxon>
    </lineage>
</organism>
<dbReference type="SUPFAM" id="SSF88659">
    <property type="entry name" value="Sigma3 and sigma4 domains of RNA polymerase sigma factors"/>
    <property type="match status" value="1"/>
</dbReference>
<dbReference type="SUPFAM" id="SSF88946">
    <property type="entry name" value="Sigma2 domain of RNA polymerase sigma factors"/>
    <property type="match status" value="1"/>
</dbReference>
<evidence type="ECO:0000256" key="4">
    <source>
        <dbReference type="ARBA" id="ARBA00023125"/>
    </source>
</evidence>
<keyword evidence="2" id="KW-0805">Transcription regulation</keyword>
<dbReference type="CDD" id="cd06171">
    <property type="entry name" value="Sigma70_r4"/>
    <property type="match status" value="1"/>
</dbReference>
<keyword evidence="4" id="KW-0238">DNA-binding</keyword>
<proteinExistence type="inferred from homology"/>
<dbReference type="GO" id="GO:0016987">
    <property type="term" value="F:sigma factor activity"/>
    <property type="evidence" value="ECO:0007669"/>
    <property type="project" value="UniProtKB-KW"/>
</dbReference>
<dbReference type="GO" id="GO:0006352">
    <property type="term" value="P:DNA-templated transcription initiation"/>
    <property type="evidence" value="ECO:0007669"/>
    <property type="project" value="InterPro"/>
</dbReference>
<evidence type="ECO:0000256" key="5">
    <source>
        <dbReference type="ARBA" id="ARBA00023163"/>
    </source>
</evidence>
<dbReference type="PANTHER" id="PTHR43133">
    <property type="entry name" value="RNA POLYMERASE ECF-TYPE SIGMA FACTO"/>
    <property type="match status" value="1"/>
</dbReference>
<protein>
    <submittedName>
        <fullName evidence="8">RNA polymerase sigma-70 factor, ECF subfamily</fullName>
    </submittedName>
</protein>
<dbReference type="Gene3D" id="1.10.10.10">
    <property type="entry name" value="Winged helix-like DNA-binding domain superfamily/Winged helix DNA-binding domain"/>
    <property type="match status" value="1"/>
</dbReference>
<evidence type="ECO:0000259" key="6">
    <source>
        <dbReference type="Pfam" id="PF04542"/>
    </source>
</evidence>
<dbReference type="InterPro" id="IPR039425">
    <property type="entry name" value="RNA_pol_sigma-70-like"/>
</dbReference>
<dbReference type="Pfam" id="PF04542">
    <property type="entry name" value="Sigma70_r2"/>
    <property type="match status" value="1"/>
</dbReference>
<evidence type="ECO:0000256" key="2">
    <source>
        <dbReference type="ARBA" id="ARBA00023015"/>
    </source>
</evidence>
<dbReference type="AlphaFoldDB" id="A0A1T5EPD3"/>
<comment type="similarity">
    <text evidence="1">Belongs to the sigma-70 factor family. ECF subfamily.</text>
</comment>
<evidence type="ECO:0000256" key="1">
    <source>
        <dbReference type="ARBA" id="ARBA00010641"/>
    </source>
</evidence>
<reference evidence="9" key="1">
    <citation type="submission" date="2017-02" db="EMBL/GenBank/DDBJ databases">
        <authorList>
            <person name="Varghese N."/>
            <person name="Submissions S."/>
        </authorList>
    </citation>
    <scope>NUCLEOTIDE SEQUENCE [LARGE SCALE GENOMIC DNA]</scope>
    <source>
        <strain evidence="9">DSM 22385</strain>
    </source>
</reference>
<keyword evidence="9" id="KW-1185">Reference proteome</keyword>
<dbReference type="STRING" id="572036.SAMN05661099_3102"/>
<dbReference type="EMBL" id="FUYR01000004">
    <property type="protein sequence ID" value="SKB85833.1"/>
    <property type="molecule type" value="Genomic_DNA"/>
</dbReference>
<keyword evidence="5" id="KW-0804">Transcription</keyword>
<evidence type="ECO:0000259" key="7">
    <source>
        <dbReference type="Pfam" id="PF08281"/>
    </source>
</evidence>
<dbReference type="InterPro" id="IPR036388">
    <property type="entry name" value="WH-like_DNA-bd_sf"/>
</dbReference>
<dbReference type="NCBIfam" id="TIGR02937">
    <property type="entry name" value="sigma70-ECF"/>
    <property type="match status" value="1"/>
</dbReference>
<dbReference type="RefSeq" id="WP_170878475.1">
    <property type="nucleotide sequence ID" value="NZ_FUYR01000004.1"/>
</dbReference>
<keyword evidence="3" id="KW-0731">Sigma factor</keyword>
<evidence type="ECO:0000256" key="3">
    <source>
        <dbReference type="ARBA" id="ARBA00023082"/>
    </source>
</evidence>
<accession>A0A1T5EPD3</accession>
<dbReference type="GO" id="GO:0003677">
    <property type="term" value="F:DNA binding"/>
    <property type="evidence" value="ECO:0007669"/>
    <property type="project" value="UniProtKB-KW"/>
</dbReference>
<dbReference type="Pfam" id="PF08281">
    <property type="entry name" value="Sigma70_r4_2"/>
    <property type="match status" value="1"/>
</dbReference>
<name>A0A1T5EPD3_9SPHI</name>
<dbReference type="Gene3D" id="1.10.1740.10">
    <property type="match status" value="1"/>
</dbReference>
<dbReference type="InterPro" id="IPR013324">
    <property type="entry name" value="RNA_pol_sigma_r3/r4-like"/>
</dbReference>
<feature type="domain" description="RNA polymerase sigma factor 70 region 4 type 2" evidence="7">
    <location>
        <begin position="132"/>
        <end position="172"/>
    </location>
</feature>
<dbReference type="InterPro" id="IPR013325">
    <property type="entry name" value="RNA_pol_sigma_r2"/>
</dbReference>